<dbReference type="PANTHER" id="PTHR43065">
    <property type="entry name" value="SENSOR HISTIDINE KINASE"/>
    <property type="match status" value="1"/>
</dbReference>
<evidence type="ECO:0000256" key="3">
    <source>
        <dbReference type="ARBA" id="ARBA00012438"/>
    </source>
</evidence>
<dbReference type="PROSITE" id="PS50885">
    <property type="entry name" value="HAMP"/>
    <property type="match status" value="1"/>
</dbReference>
<evidence type="ECO:0000259" key="10">
    <source>
        <dbReference type="PROSITE" id="PS50112"/>
    </source>
</evidence>
<reference evidence="13 14" key="1">
    <citation type="submission" date="2020-12" db="EMBL/GenBank/DDBJ databases">
        <title>Geomonas sp. Red259, isolated from paddy soil.</title>
        <authorList>
            <person name="Xu Z."/>
            <person name="Zhang Z."/>
            <person name="Masuda Y."/>
            <person name="Itoh H."/>
            <person name="Senoo K."/>
        </authorList>
    </citation>
    <scope>NUCLEOTIDE SEQUENCE [LARGE SCALE GENOMIC DNA]</scope>
    <source>
        <strain evidence="13 14">Red259</strain>
    </source>
</reference>
<dbReference type="SMART" id="SM00086">
    <property type="entry name" value="PAC"/>
    <property type="match status" value="2"/>
</dbReference>
<evidence type="ECO:0000256" key="1">
    <source>
        <dbReference type="ARBA" id="ARBA00000085"/>
    </source>
</evidence>
<dbReference type="Proteomes" id="UP000641025">
    <property type="component" value="Unassembled WGS sequence"/>
</dbReference>
<evidence type="ECO:0000256" key="7">
    <source>
        <dbReference type="SAM" id="MobiDB-lite"/>
    </source>
</evidence>
<dbReference type="RefSeq" id="WP_199395082.1">
    <property type="nucleotide sequence ID" value="NZ_JAEMHK010000007.1"/>
</dbReference>
<dbReference type="PROSITE" id="PS50112">
    <property type="entry name" value="PAS"/>
    <property type="match status" value="1"/>
</dbReference>
<keyword evidence="8" id="KW-0812">Transmembrane</keyword>
<dbReference type="InterPro" id="IPR004358">
    <property type="entry name" value="Sig_transdc_His_kin-like_C"/>
</dbReference>
<evidence type="ECO:0000259" key="9">
    <source>
        <dbReference type="PROSITE" id="PS50109"/>
    </source>
</evidence>
<evidence type="ECO:0000256" key="2">
    <source>
        <dbReference type="ARBA" id="ARBA00004370"/>
    </source>
</evidence>
<keyword evidence="5" id="KW-0808">Transferase</keyword>
<keyword evidence="6" id="KW-0418">Kinase</keyword>
<keyword evidence="8" id="KW-0472">Membrane</keyword>
<comment type="caution">
    <text evidence="13">The sequence shown here is derived from an EMBL/GenBank/DDBJ whole genome shotgun (WGS) entry which is preliminary data.</text>
</comment>
<evidence type="ECO:0000256" key="5">
    <source>
        <dbReference type="ARBA" id="ARBA00022679"/>
    </source>
</evidence>
<proteinExistence type="predicted"/>
<dbReference type="Gene3D" id="3.30.450.20">
    <property type="entry name" value="PAS domain"/>
    <property type="match status" value="2"/>
</dbReference>
<dbReference type="SMART" id="SM00091">
    <property type="entry name" value="PAS"/>
    <property type="match status" value="2"/>
</dbReference>
<dbReference type="InterPro" id="IPR000014">
    <property type="entry name" value="PAS"/>
</dbReference>
<dbReference type="Gene3D" id="3.30.565.10">
    <property type="entry name" value="Histidine kinase-like ATPase, C-terminal domain"/>
    <property type="match status" value="1"/>
</dbReference>
<feature type="region of interest" description="Disordered" evidence="7">
    <location>
        <begin position="870"/>
        <end position="889"/>
    </location>
</feature>
<dbReference type="PRINTS" id="PR00344">
    <property type="entry name" value="BCTRLSENSOR"/>
</dbReference>
<feature type="transmembrane region" description="Helical" evidence="8">
    <location>
        <begin position="285"/>
        <end position="304"/>
    </location>
</feature>
<dbReference type="NCBIfam" id="TIGR00229">
    <property type="entry name" value="sensory_box"/>
    <property type="match status" value="2"/>
</dbReference>
<dbReference type="EC" id="2.7.13.3" evidence="3"/>
<dbReference type="InterPro" id="IPR003594">
    <property type="entry name" value="HATPase_dom"/>
</dbReference>
<dbReference type="SUPFAM" id="SSF55785">
    <property type="entry name" value="PYP-like sensor domain (PAS domain)"/>
    <property type="match status" value="2"/>
</dbReference>
<comment type="subcellular location">
    <subcellularLocation>
        <location evidence="2">Membrane</location>
    </subcellularLocation>
</comment>
<dbReference type="InterPro" id="IPR035965">
    <property type="entry name" value="PAS-like_dom_sf"/>
</dbReference>
<dbReference type="Gene3D" id="6.10.340.10">
    <property type="match status" value="1"/>
</dbReference>
<dbReference type="InterPro" id="IPR003660">
    <property type="entry name" value="HAMP_dom"/>
</dbReference>
<evidence type="ECO:0000256" key="4">
    <source>
        <dbReference type="ARBA" id="ARBA00022553"/>
    </source>
</evidence>
<dbReference type="CDD" id="cd18774">
    <property type="entry name" value="PDC2_HK_sensor"/>
    <property type="match status" value="1"/>
</dbReference>
<evidence type="ECO:0000259" key="12">
    <source>
        <dbReference type="PROSITE" id="PS50885"/>
    </source>
</evidence>
<sequence length="889" mass="97758">MPTHRFRRILSLQSTLLAVVPFLLVVFLNVFLLLPHITRDVAAGQRELARAFGVALDNYLSAALTDVRAVAALPLRKPDYLGDLQEILDAEVEASGSLNLLYAVLPDGRIRGAGIRKDHRHSQQDHRALERSSLAHEQLFRDTRRLQGAAWSNTFASAFGKGVSIAVGIPSGDLVVIGEVDLAKLVRSMRDIVGSAGQEIILIDRNGQVIADQGGTALVTPRFLGNIPLVRSGLASGQPVSGEFWLDGRTVVGTMMRSSHIGWYVLVAQPAQSAYRSVAITTHNVAAGAVAALILALVASLFLARRLSRRLEELAGFARRVASGQKSPPWRPGEIAEVEQLAGDLLSMADEIRYREQQLVEGERLLRSVTDHAFHYQGLLTTDGTLVDANHTALALVGASKEEVLGVPYWDTPWWRHDPELRERLRASIATGCQGIPARFETTHLDQAGGVHHVDFSLSPIRDETGSVIYLVAEGRDITDFARAKNELKESEERFYQVFLQNDDPVILMKLETLQVIDANPAALTLYGLRREELPSLAMDTLINPEDLHKIRAELAQHDAALGFLQRATSYKSGGEKIVISLRGTRIRLKDEELLLCSIRDISEKLRLEQEIRATQAKLIQANKMTSLGMLVSSVAHEINNPNHCISINNTVLTQLTRDMLARLQALKEAEAELNLGGFSYDEVLDMVPKLHDGIREGSLQIDKIVRDMKNFTKPAGLDMQGSIDVNRSVENAAAILWHHIQRHTDHYRMELWQNLPAVQGSQQQIDQVVINLVMNALQSLPDKNSGVVVTTWHDRERETVNLSVEDQGDGMSEAVLARLTEPFFTMRINKGGTGLGLYISSSIIKEHGGSLTFESQPGKGTKVTVRLPALSAPGEEPAGAGAPGDQQH</sequence>
<keyword evidence="14" id="KW-1185">Reference proteome</keyword>
<dbReference type="PANTHER" id="PTHR43065:SF42">
    <property type="entry name" value="TWO-COMPONENT SENSOR PPRA"/>
    <property type="match status" value="1"/>
</dbReference>
<dbReference type="InterPro" id="IPR036890">
    <property type="entry name" value="HATPase_C_sf"/>
</dbReference>
<gene>
    <name evidence="13" type="ORF">JFN90_10555</name>
</gene>
<dbReference type="PROSITE" id="PS50109">
    <property type="entry name" value="HIS_KIN"/>
    <property type="match status" value="1"/>
</dbReference>
<evidence type="ECO:0000256" key="8">
    <source>
        <dbReference type="SAM" id="Phobius"/>
    </source>
</evidence>
<feature type="domain" description="PAC" evidence="11">
    <location>
        <begin position="438"/>
        <end position="490"/>
    </location>
</feature>
<dbReference type="SMART" id="SM00304">
    <property type="entry name" value="HAMP"/>
    <property type="match status" value="1"/>
</dbReference>
<dbReference type="Pfam" id="PF02518">
    <property type="entry name" value="HATPase_c"/>
    <property type="match status" value="1"/>
</dbReference>
<evidence type="ECO:0000313" key="13">
    <source>
        <dbReference type="EMBL" id="MBJ6800574.1"/>
    </source>
</evidence>
<protein>
    <recommendedName>
        <fullName evidence="3">histidine kinase</fullName>
        <ecNumber evidence="3">2.7.13.3</ecNumber>
    </recommendedName>
</protein>
<dbReference type="InterPro" id="IPR013656">
    <property type="entry name" value="PAS_4"/>
</dbReference>
<dbReference type="InterPro" id="IPR001610">
    <property type="entry name" value="PAC"/>
</dbReference>
<feature type="domain" description="PAS" evidence="10">
    <location>
        <begin position="491"/>
        <end position="555"/>
    </location>
</feature>
<evidence type="ECO:0000313" key="14">
    <source>
        <dbReference type="Proteomes" id="UP000641025"/>
    </source>
</evidence>
<feature type="domain" description="Histidine kinase" evidence="9">
    <location>
        <begin position="634"/>
        <end position="872"/>
    </location>
</feature>
<dbReference type="Pfam" id="PF13426">
    <property type="entry name" value="PAS_9"/>
    <property type="match status" value="1"/>
</dbReference>
<evidence type="ECO:0000256" key="6">
    <source>
        <dbReference type="ARBA" id="ARBA00022777"/>
    </source>
</evidence>
<dbReference type="SUPFAM" id="SSF55874">
    <property type="entry name" value="ATPase domain of HSP90 chaperone/DNA topoisomerase II/histidine kinase"/>
    <property type="match status" value="1"/>
</dbReference>
<dbReference type="InterPro" id="IPR000700">
    <property type="entry name" value="PAS-assoc_C"/>
</dbReference>
<name>A0ABS0YRN3_9BACT</name>
<evidence type="ECO:0000259" key="11">
    <source>
        <dbReference type="PROSITE" id="PS50113"/>
    </source>
</evidence>
<dbReference type="Gene3D" id="1.10.287.130">
    <property type="match status" value="1"/>
</dbReference>
<dbReference type="Pfam" id="PF08448">
    <property type="entry name" value="PAS_4"/>
    <property type="match status" value="1"/>
</dbReference>
<feature type="domain" description="HAMP" evidence="12">
    <location>
        <begin position="305"/>
        <end position="357"/>
    </location>
</feature>
<keyword evidence="8" id="KW-1133">Transmembrane helix</keyword>
<dbReference type="PROSITE" id="PS50113">
    <property type="entry name" value="PAC"/>
    <property type="match status" value="1"/>
</dbReference>
<dbReference type="EMBL" id="JAEMHK010000007">
    <property type="protein sequence ID" value="MBJ6800574.1"/>
    <property type="molecule type" value="Genomic_DNA"/>
</dbReference>
<dbReference type="InterPro" id="IPR005467">
    <property type="entry name" value="His_kinase_dom"/>
</dbReference>
<dbReference type="SMART" id="SM00387">
    <property type="entry name" value="HATPase_c"/>
    <property type="match status" value="1"/>
</dbReference>
<keyword evidence="4" id="KW-0597">Phosphoprotein</keyword>
<dbReference type="CDD" id="cd00130">
    <property type="entry name" value="PAS"/>
    <property type="match status" value="2"/>
</dbReference>
<comment type="catalytic activity">
    <reaction evidence="1">
        <text>ATP + protein L-histidine = ADP + protein N-phospho-L-histidine.</text>
        <dbReference type="EC" id="2.7.13.3"/>
    </reaction>
</comment>
<organism evidence="13 14">
    <name type="scientific">Geomonas propionica</name>
    <dbReference type="NCBI Taxonomy" id="2798582"/>
    <lineage>
        <taxon>Bacteria</taxon>
        <taxon>Pseudomonadati</taxon>
        <taxon>Thermodesulfobacteriota</taxon>
        <taxon>Desulfuromonadia</taxon>
        <taxon>Geobacterales</taxon>
        <taxon>Geobacteraceae</taxon>
        <taxon>Geomonas</taxon>
    </lineage>
</organism>
<accession>A0ABS0YRN3</accession>
<feature type="transmembrane region" description="Helical" evidence="8">
    <location>
        <begin position="12"/>
        <end position="34"/>
    </location>
</feature>